<dbReference type="InterPro" id="IPR050110">
    <property type="entry name" value="Glyoxalase_II_hydrolase"/>
</dbReference>
<reference evidence="9" key="1">
    <citation type="submission" date="2023-03" db="EMBL/GenBank/DDBJ databases">
        <title>Chitinimonas shenzhenensis gen. nov., sp. nov., a novel member of family Burkholderiaceae isolated from activated sludge collected in Shen Zhen, China.</title>
        <authorList>
            <person name="Wang X."/>
        </authorList>
    </citation>
    <scope>NUCLEOTIDE SEQUENCE</scope>
    <source>
        <strain evidence="9">DQS-5</strain>
    </source>
</reference>
<evidence type="ECO:0000256" key="5">
    <source>
        <dbReference type="ARBA" id="ARBA00022801"/>
    </source>
</evidence>
<organism evidence="9 10">
    <name type="scientific">Parachitinimonas caeni</name>
    <dbReference type="NCBI Taxonomy" id="3031301"/>
    <lineage>
        <taxon>Bacteria</taxon>
        <taxon>Pseudomonadati</taxon>
        <taxon>Pseudomonadota</taxon>
        <taxon>Betaproteobacteria</taxon>
        <taxon>Neisseriales</taxon>
        <taxon>Chitinibacteraceae</taxon>
        <taxon>Parachitinimonas</taxon>
    </lineage>
</organism>
<dbReference type="Proteomes" id="UP001172778">
    <property type="component" value="Unassembled WGS sequence"/>
</dbReference>
<dbReference type="Pfam" id="PF16123">
    <property type="entry name" value="HAGH_C"/>
    <property type="match status" value="1"/>
</dbReference>
<feature type="binding site" evidence="7">
    <location>
        <position position="126"/>
    </location>
    <ligand>
        <name>Zn(2+)</name>
        <dbReference type="ChEBI" id="CHEBI:29105"/>
        <label>1</label>
    </ligand>
</feature>
<comment type="pathway">
    <text evidence="2 7">Secondary metabolite metabolism; methylglyoxal degradation; (R)-lactate from methylglyoxal: step 2/2.</text>
</comment>
<dbReference type="InterPro" id="IPR036866">
    <property type="entry name" value="RibonucZ/Hydroxyglut_hydro"/>
</dbReference>
<accession>A0ABT7DSJ8</accession>
<dbReference type="HAMAP" id="MF_01374">
    <property type="entry name" value="Glyoxalase_2"/>
    <property type="match status" value="1"/>
</dbReference>
<dbReference type="InterPro" id="IPR001279">
    <property type="entry name" value="Metallo-B-lactamas"/>
</dbReference>
<dbReference type="CDD" id="cd07723">
    <property type="entry name" value="hydroxyacylglutathione_hydrolase_MBL-fold"/>
    <property type="match status" value="1"/>
</dbReference>
<comment type="catalytic activity">
    <reaction evidence="1 7">
        <text>an S-(2-hydroxyacyl)glutathione + H2O = a 2-hydroxy carboxylate + glutathione + H(+)</text>
        <dbReference type="Rhea" id="RHEA:21864"/>
        <dbReference type="ChEBI" id="CHEBI:15377"/>
        <dbReference type="ChEBI" id="CHEBI:15378"/>
        <dbReference type="ChEBI" id="CHEBI:57925"/>
        <dbReference type="ChEBI" id="CHEBI:58896"/>
        <dbReference type="ChEBI" id="CHEBI:71261"/>
        <dbReference type="EC" id="3.1.2.6"/>
    </reaction>
</comment>
<dbReference type="PANTHER" id="PTHR43705:SF1">
    <property type="entry name" value="HYDROXYACYLGLUTATHIONE HYDROLASE GLOB"/>
    <property type="match status" value="1"/>
</dbReference>
<dbReference type="InterPro" id="IPR035680">
    <property type="entry name" value="Clx_II_MBL"/>
</dbReference>
<dbReference type="InterPro" id="IPR017782">
    <property type="entry name" value="Hydroxyacylglutathione_Hdrlase"/>
</dbReference>
<dbReference type="GO" id="GO:0004416">
    <property type="term" value="F:hydroxyacylglutathione hydrolase activity"/>
    <property type="evidence" value="ECO:0007669"/>
    <property type="project" value="UniProtKB-EC"/>
</dbReference>
<dbReference type="SMART" id="SM00849">
    <property type="entry name" value="Lactamase_B"/>
    <property type="match status" value="1"/>
</dbReference>
<evidence type="ECO:0000256" key="6">
    <source>
        <dbReference type="ARBA" id="ARBA00022833"/>
    </source>
</evidence>
<comment type="subunit">
    <text evidence="7">Monomer.</text>
</comment>
<sequence length="252" mass="27927">MIEVSPVPIFTDNYIWVLHNGRSAVAVDPGDAEPLRQWLQQKQLHLAAILLTHHHPDHTGGVTALLADRAVPVYGPPDIGVVTHPVADKTRVDLADLALSLEVMAVPGHTLDHLAYYSAPMLFCGDTLFACGCGRLFEGTAAMLWQSLSRLSQLPDDTLVYCTHEYTLSNQRFALAVEPGNPQLQERARADALRRQQGKPTLPTTIKEERATNPFLRCEVPEVVVAAQQREPDAVKPVDVFATIRRWKDGFR</sequence>
<feature type="binding site" evidence="7">
    <location>
        <position position="58"/>
    </location>
    <ligand>
        <name>Zn(2+)</name>
        <dbReference type="ChEBI" id="CHEBI:29105"/>
        <label>2</label>
    </ligand>
</feature>
<feature type="binding site" evidence="7">
    <location>
        <position position="109"/>
    </location>
    <ligand>
        <name>Zn(2+)</name>
        <dbReference type="ChEBI" id="CHEBI:29105"/>
        <label>1</label>
    </ligand>
</feature>
<feature type="binding site" evidence="7">
    <location>
        <position position="126"/>
    </location>
    <ligand>
        <name>Zn(2+)</name>
        <dbReference type="ChEBI" id="CHEBI:29105"/>
        <label>2</label>
    </ligand>
</feature>
<feature type="binding site" evidence="7">
    <location>
        <position position="164"/>
    </location>
    <ligand>
        <name>Zn(2+)</name>
        <dbReference type="ChEBI" id="CHEBI:29105"/>
        <label>2</label>
    </ligand>
</feature>
<dbReference type="SUPFAM" id="SSF56281">
    <property type="entry name" value="Metallo-hydrolase/oxidoreductase"/>
    <property type="match status" value="1"/>
</dbReference>
<comment type="caution">
    <text evidence="9">The sequence shown here is derived from an EMBL/GenBank/DDBJ whole genome shotgun (WGS) entry which is preliminary data.</text>
</comment>
<evidence type="ECO:0000256" key="1">
    <source>
        <dbReference type="ARBA" id="ARBA00001623"/>
    </source>
</evidence>
<keyword evidence="5 7" id="KW-0378">Hydrolase</keyword>
<name>A0ABT7DSJ8_9NEIS</name>
<keyword evidence="10" id="KW-1185">Reference proteome</keyword>
<comment type="cofactor">
    <cofactor evidence="7">
        <name>Zn(2+)</name>
        <dbReference type="ChEBI" id="CHEBI:29105"/>
    </cofactor>
    <text evidence="7">Binds 2 Zn(2+) ions per subunit.</text>
</comment>
<feature type="binding site" evidence="7">
    <location>
        <position position="53"/>
    </location>
    <ligand>
        <name>Zn(2+)</name>
        <dbReference type="ChEBI" id="CHEBI:29105"/>
        <label>1</label>
    </ligand>
</feature>
<keyword evidence="4 7" id="KW-0479">Metal-binding</keyword>
<dbReference type="NCBIfam" id="TIGR03413">
    <property type="entry name" value="GSH_gloB"/>
    <property type="match status" value="1"/>
</dbReference>
<evidence type="ECO:0000313" key="9">
    <source>
        <dbReference type="EMBL" id="MDK2123034.1"/>
    </source>
</evidence>
<dbReference type="EMBL" id="JARRAF010000003">
    <property type="protein sequence ID" value="MDK2123034.1"/>
    <property type="molecule type" value="Genomic_DNA"/>
</dbReference>
<keyword evidence="6 7" id="KW-0862">Zinc</keyword>
<dbReference type="PIRSF" id="PIRSF005457">
    <property type="entry name" value="Glx"/>
    <property type="match status" value="1"/>
</dbReference>
<dbReference type="Gene3D" id="3.60.15.10">
    <property type="entry name" value="Ribonuclease Z/Hydroxyacylglutathione hydrolase-like"/>
    <property type="match status" value="1"/>
</dbReference>
<protein>
    <recommendedName>
        <fullName evidence="7">Hydroxyacylglutathione hydrolase</fullName>
        <ecNumber evidence="7">3.1.2.6</ecNumber>
    </recommendedName>
    <alternativeName>
        <fullName evidence="7">Glyoxalase II</fullName>
        <shortName evidence="7">Glx II</shortName>
    </alternativeName>
</protein>
<evidence type="ECO:0000313" key="10">
    <source>
        <dbReference type="Proteomes" id="UP001172778"/>
    </source>
</evidence>
<feature type="binding site" evidence="7">
    <location>
        <position position="55"/>
    </location>
    <ligand>
        <name>Zn(2+)</name>
        <dbReference type="ChEBI" id="CHEBI:29105"/>
        <label>1</label>
    </ligand>
</feature>
<evidence type="ECO:0000256" key="4">
    <source>
        <dbReference type="ARBA" id="ARBA00022723"/>
    </source>
</evidence>
<comment type="similarity">
    <text evidence="3 7">Belongs to the metallo-beta-lactamase superfamily. Glyoxalase II family.</text>
</comment>
<evidence type="ECO:0000256" key="2">
    <source>
        <dbReference type="ARBA" id="ARBA00004963"/>
    </source>
</evidence>
<evidence type="ECO:0000256" key="7">
    <source>
        <dbReference type="HAMAP-Rule" id="MF_01374"/>
    </source>
</evidence>
<evidence type="ECO:0000256" key="3">
    <source>
        <dbReference type="ARBA" id="ARBA00006759"/>
    </source>
</evidence>
<dbReference type="InterPro" id="IPR032282">
    <property type="entry name" value="HAGH_C"/>
</dbReference>
<feature type="binding site" evidence="7">
    <location>
        <position position="57"/>
    </location>
    <ligand>
        <name>Zn(2+)</name>
        <dbReference type="ChEBI" id="CHEBI:29105"/>
        <label>2</label>
    </ligand>
</feature>
<dbReference type="RefSeq" id="WP_284099323.1">
    <property type="nucleotide sequence ID" value="NZ_JARRAF010000003.1"/>
</dbReference>
<evidence type="ECO:0000259" key="8">
    <source>
        <dbReference type="SMART" id="SM00849"/>
    </source>
</evidence>
<comment type="function">
    <text evidence="7">Thiolesterase that catalyzes the hydrolysis of S-D-lactoyl-glutathione to form glutathione and D-lactic acid.</text>
</comment>
<proteinExistence type="inferred from homology"/>
<dbReference type="EC" id="3.1.2.6" evidence="7"/>
<dbReference type="PANTHER" id="PTHR43705">
    <property type="entry name" value="HYDROXYACYLGLUTATHIONE HYDROLASE"/>
    <property type="match status" value="1"/>
</dbReference>
<dbReference type="Pfam" id="PF00753">
    <property type="entry name" value="Lactamase_B"/>
    <property type="match status" value="1"/>
</dbReference>
<gene>
    <name evidence="7 9" type="primary">gloB</name>
    <name evidence="9" type="ORF">PZA18_03085</name>
</gene>
<feature type="domain" description="Metallo-beta-lactamase" evidence="8">
    <location>
        <begin position="12"/>
        <end position="164"/>
    </location>
</feature>